<evidence type="ECO:0008006" key="3">
    <source>
        <dbReference type="Google" id="ProtNLM"/>
    </source>
</evidence>
<proteinExistence type="predicted"/>
<reference evidence="1 2" key="1">
    <citation type="submission" date="2019-03" db="EMBL/GenBank/DDBJ databases">
        <title>Genomic Encyclopedia of Type Strains, Phase IV (KMG-IV): sequencing the most valuable type-strain genomes for metagenomic binning, comparative biology and taxonomic classification.</title>
        <authorList>
            <person name="Goeker M."/>
        </authorList>
    </citation>
    <scope>NUCLEOTIDE SEQUENCE [LARGE SCALE GENOMIC DNA]</scope>
    <source>
        <strain evidence="1 2">LX-B</strain>
    </source>
</reference>
<gene>
    <name evidence="1" type="ORF">EDC14_10872</name>
</gene>
<sequence>MLLLFTLYIIVEKEVGVVKFYYKDHLGSTRVVTSAAGAKLAEYKFAPYGEKELASGDGTAYRFTDKAEDATT</sequence>
<accession>A0A4R1QJZ4</accession>
<keyword evidence="2" id="KW-1185">Reference proteome</keyword>
<evidence type="ECO:0000313" key="1">
    <source>
        <dbReference type="EMBL" id="TCL53457.1"/>
    </source>
</evidence>
<protein>
    <recommendedName>
        <fullName evidence="3">YD repeat-containing protein</fullName>
    </recommendedName>
</protein>
<dbReference type="AlphaFoldDB" id="A0A4R1QJZ4"/>
<comment type="caution">
    <text evidence="1">The sequence shown here is derived from an EMBL/GenBank/DDBJ whole genome shotgun (WGS) entry which is preliminary data.</text>
</comment>
<dbReference type="EMBL" id="SLUN01000087">
    <property type="protein sequence ID" value="TCL53457.1"/>
    <property type="molecule type" value="Genomic_DNA"/>
</dbReference>
<name>A0A4R1QJZ4_HYDET</name>
<feature type="non-terminal residue" evidence="1">
    <location>
        <position position="72"/>
    </location>
</feature>
<organism evidence="1 2">
    <name type="scientific">Hydrogenispora ethanolica</name>
    <dbReference type="NCBI Taxonomy" id="1082276"/>
    <lineage>
        <taxon>Bacteria</taxon>
        <taxon>Bacillati</taxon>
        <taxon>Bacillota</taxon>
        <taxon>Hydrogenispora</taxon>
    </lineage>
</organism>
<evidence type="ECO:0000313" key="2">
    <source>
        <dbReference type="Proteomes" id="UP000295008"/>
    </source>
</evidence>
<dbReference type="Proteomes" id="UP000295008">
    <property type="component" value="Unassembled WGS sequence"/>
</dbReference>
<dbReference type="Gene3D" id="2.180.10.10">
    <property type="entry name" value="RHS repeat-associated core"/>
    <property type="match status" value="1"/>
</dbReference>